<reference evidence="7 8" key="1">
    <citation type="submission" date="2015-12" db="EMBL/GenBank/DDBJ databases">
        <title>Genome sequence of Oceanibaculum pacificum MCCC 1A02656.</title>
        <authorList>
            <person name="Lu L."/>
            <person name="Lai Q."/>
            <person name="Shao Z."/>
            <person name="Qian P."/>
        </authorList>
    </citation>
    <scope>NUCLEOTIDE SEQUENCE [LARGE SCALE GENOMIC DNA]</scope>
    <source>
        <strain evidence="7 8">MCCC 1A02656</strain>
    </source>
</reference>
<dbReference type="InterPro" id="IPR050697">
    <property type="entry name" value="Adenylyl/Guanylyl_Cyclase_3/4"/>
</dbReference>
<protein>
    <recommendedName>
        <fullName evidence="9">Adenylate cyclase</fullName>
    </recommendedName>
</protein>
<dbReference type="CDD" id="cd00207">
    <property type="entry name" value="fer2"/>
    <property type="match status" value="1"/>
</dbReference>
<evidence type="ECO:0000313" key="8">
    <source>
        <dbReference type="Proteomes" id="UP000076400"/>
    </source>
</evidence>
<dbReference type="PROSITE" id="PS50125">
    <property type="entry name" value="GUANYLATE_CYCLASE_2"/>
    <property type="match status" value="1"/>
</dbReference>
<dbReference type="PROSITE" id="PS51085">
    <property type="entry name" value="2FE2S_FER_2"/>
    <property type="match status" value="1"/>
</dbReference>
<dbReference type="Gene3D" id="3.10.20.30">
    <property type="match status" value="1"/>
</dbReference>
<dbReference type="STRING" id="580166.AUP43_04390"/>
<dbReference type="GO" id="GO:0005886">
    <property type="term" value="C:plasma membrane"/>
    <property type="evidence" value="ECO:0007669"/>
    <property type="project" value="UniProtKB-SubCell"/>
</dbReference>
<keyword evidence="8" id="KW-1185">Reference proteome</keyword>
<accession>A0A154WGE2</accession>
<evidence type="ECO:0000256" key="1">
    <source>
        <dbReference type="ARBA" id="ARBA00004651"/>
    </source>
</evidence>
<dbReference type="Proteomes" id="UP000076400">
    <property type="component" value="Unassembled WGS sequence"/>
</dbReference>
<name>A0A154WGE2_9PROT</name>
<evidence type="ECO:0000256" key="4">
    <source>
        <dbReference type="SAM" id="Phobius"/>
    </source>
</evidence>
<comment type="subcellular location">
    <subcellularLocation>
        <location evidence="1">Cell membrane</location>
        <topology evidence="1">Multi-pass membrane protein</topology>
    </subcellularLocation>
</comment>
<dbReference type="Pfam" id="PF00111">
    <property type="entry name" value="Fer2"/>
    <property type="match status" value="1"/>
</dbReference>
<dbReference type="SUPFAM" id="SSF55073">
    <property type="entry name" value="Nucleotide cyclase"/>
    <property type="match status" value="1"/>
</dbReference>
<dbReference type="Gene3D" id="3.30.70.1230">
    <property type="entry name" value="Nucleotide cyclase"/>
    <property type="match status" value="1"/>
</dbReference>
<dbReference type="SUPFAM" id="SSF81343">
    <property type="entry name" value="Fumarate reductase respiratory complex transmembrane subunits"/>
    <property type="match status" value="1"/>
</dbReference>
<dbReference type="Pfam" id="PF00211">
    <property type="entry name" value="Guanylate_cyc"/>
    <property type="match status" value="1"/>
</dbReference>
<feature type="transmembrane region" description="Helical" evidence="4">
    <location>
        <begin position="125"/>
        <end position="149"/>
    </location>
</feature>
<proteinExistence type="predicted"/>
<dbReference type="SMART" id="SM00044">
    <property type="entry name" value="CYCc"/>
    <property type="match status" value="1"/>
</dbReference>
<dbReference type="CDD" id="cd07302">
    <property type="entry name" value="CHD"/>
    <property type="match status" value="1"/>
</dbReference>
<dbReference type="PANTHER" id="PTHR43081:SF17">
    <property type="entry name" value="BLL5647 PROTEIN"/>
    <property type="match status" value="1"/>
</dbReference>
<feature type="transmembrane region" description="Helical" evidence="4">
    <location>
        <begin position="161"/>
        <end position="182"/>
    </location>
</feature>
<feature type="transmembrane region" description="Helical" evidence="4">
    <location>
        <begin position="78"/>
        <end position="97"/>
    </location>
</feature>
<gene>
    <name evidence="7" type="ORF">AUP43_04390</name>
</gene>
<dbReference type="SUPFAM" id="SSF54292">
    <property type="entry name" value="2Fe-2S ferredoxin-like"/>
    <property type="match status" value="1"/>
</dbReference>
<feature type="transmembrane region" description="Helical" evidence="4">
    <location>
        <begin position="45"/>
        <end position="66"/>
    </location>
</feature>
<evidence type="ECO:0000256" key="3">
    <source>
        <dbReference type="ARBA" id="ARBA00023136"/>
    </source>
</evidence>
<dbReference type="GO" id="GO:0051536">
    <property type="term" value="F:iron-sulfur cluster binding"/>
    <property type="evidence" value="ECO:0007669"/>
    <property type="project" value="InterPro"/>
</dbReference>
<dbReference type="EMBL" id="LPXN01000013">
    <property type="protein sequence ID" value="KZD12593.1"/>
    <property type="molecule type" value="Genomic_DNA"/>
</dbReference>
<dbReference type="PANTHER" id="PTHR43081">
    <property type="entry name" value="ADENYLATE CYCLASE, TERMINAL-DIFFERENTIATION SPECIFIC-RELATED"/>
    <property type="match status" value="1"/>
</dbReference>
<dbReference type="InterPro" id="IPR029787">
    <property type="entry name" value="Nucleotide_cyclase"/>
</dbReference>
<comment type="caution">
    <text evidence="7">The sequence shown here is derived from an EMBL/GenBank/DDBJ whole genome shotgun (WGS) entry which is preliminary data.</text>
</comment>
<keyword evidence="3 4" id="KW-0472">Membrane</keyword>
<dbReference type="GO" id="GO:0006171">
    <property type="term" value="P:cAMP biosynthetic process"/>
    <property type="evidence" value="ECO:0007669"/>
    <property type="project" value="TreeGrafter"/>
</dbReference>
<sequence length="548" mass="59072">MRLTTGLILLGFIISHFLNHAAGLISLAAMEQGRLYFMAVWRQPLAMVTLYAALLIHLALGLWSLYRRRPLLRVPRWELAQLLLGLTIPFLLVGHVVDTHLAFLATGVDDTYAHLLLTLWRDRPWGALAQTGLLLVAWTHAMIGMHYWLRLKSWYPAAVTPLYTLAVIVPLLALLGFLQGGLQVLALAADPDWLAGYREQIAYPDAEGLARLERMARLGEAIFLGLVILALAARGARRLIREAGGAPLVRFADGTRLRLSPGMTLLAASRLAGRPHASVCGGRGRCSTCRVRIDSGLDNLPAAEAAEQRVLHRVAAPGGVRLACQARPHGDVAFTPLLPPDVDVREALAGGHARSGREQEVAILFADLRGFTKLSENRLPFDTVFLLNRYFAEMGMAVTEAGGRIDKFIGDGVMALFEGEGDPARACRQALTAAASMGGRLAHLNQVLDHDLAEPLRIAIGLHSGPVILGMMGYGAALSATAIGDAVNTASRLESVAKQRDVELVLSDRVAGLAGIDLTAYPGEALEVRGRQTAVPVRLVDRAADLPL</sequence>
<evidence type="ECO:0000256" key="2">
    <source>
        <dbReference type="ARBA" id="ARBA00022475"/>
    </source>
</evidence>
<dbReference type="GO" id="GO:0004016">
    <property type="term" value="F:adenylate cyclase activity"/>
    <property type="evidence" value="ECO:0007669"/>
    <property type="project" value="UniProtKB-ARBA"/>
</dbReference>
<evidence type="ECO:0000259" key="6">
    <source>
        <dbReference type="PROSITE" id="PS51085"/>
    </source>
</evidence>
<evidence type="ECO:0000313" key="7">
    <source>
        <dbReference type="EMBL" id="KZD12593.1"/>
    </source>
</evidence>
<keyword evidence="4" id="KW-0812">Transmembrane</keyword>
<dbReference type="InterPro" id="IPR001041">
    <property type="entry name" value="2Fe-2S_ferredoxin-type"/>
</dbReference>
<keyword evidence="4" id="KW-1133">Transmembrane helix</keyword>
<evidence type="ECO:0000259" key="5">
    <source>
        <dbReference type="PROSITE" id="PS50125"/>
    </source>
</evidence>
<evidence type="ECO:0008006" key="9">
    <source>
        <dbReference type="Google" id="ProtNLM"/>
    </source>
</evidence>
<dbReference type="InterPro" id="IPR036010">
    <property type="entry name" value="2Fe-2S_ferredoxin-like_sf"/>
</dbReference>
<dbReference type="InterPro" id="IPR001054">
    <property type="entry name" value="A/G_cyclase"/>
</dbReference>
<dbReference type="InterPro" id="IPR012675">
    <property type="entry name" value="Beta-grasp_dom_sf"/>
</dbReference>
<feature type="domain" description="Guanylate cyclase" evidence="5">
    <location>
        <begin position="362"/>
        <end position="494"/>
    </location>
</feature>
<dbReference type="GO" id="GO:0035556">
    <property type="term" value="P:intracellular signal transduction"/>
    <property type="evidence" value="ECO:0007669"/>
    <property type="project" value="InterPro"/>
</dbReference>
<keyword evidence="2" id="KW-1003">Cell membrane</keyword>
<feature type="domain" description="2Fe-2S ferredoxin-type" evidence="6">
    <location>
        <begin position="247"/>
        <end position="340"/>
    </location>
</feature>
<dbReference type="AlphaFoldDB" id="A0A154WGE2"/>
<dbReference type="InterPro" id="IPR034804">
    <property type="entry name" value="SQR/QFR_C/D"/>
</dbReference>
<organism evidence="7 8">
    <name type="scientific">Oceanibaculum pacificum</name>
    <dbReference type="NCBI Taxonomy" id="580166"/>
    <lineage>
        <taxon>Bacteria</taxon>
        <taxon>Pseudomonadati</taxon>
        <taxon>Pseudomonadota</taxon>
        <taxon>Alphaproteobacteria</taxon>
        <taxon>Rhodospirillales</taxon>
        <taxon>Oceanibaculaceae</taxon>
        <taxon>Oceanibaculum</taxon>
    </lineage>
</organism>